<dbReference type="AlphaFoldDB" id="A0A026WHR1"/>
<evidence type="ECO:0000313" key="2">
    <source>
        <dbReference type="EMBL" id="EZA55196.1"/>
    </source>
</evidence>
<sequence>MARRTGRKDEGFASSRARESVIDSASSAPTYPNTPFRNTNRILIEAFDEKLTSRCLRHGPPTRIDCLEWFLLIPFTPFLYGAFAIDSTGNVVQTKGNPLCHPRTGSTIRISS</sequence>
<keyword evidence="3" id="KW-1185">Reference proteome</keyword>
<evidence type="ECO:0000256" key="1">
    <source>
        <dbReference type="SAM" id="MobiDB-lite"/>
    </source>
</evidence>
<protein>
    <submittedName>
        <fullName evidence="2">Uncharacterized protein</fullName>
    </submittedName>
</protein>
<reference evidence="2 3" key="1">
    <citation type="journal article" date="2014" name="Curr. Biol.">
        <title>The genome of the clonal raider ant Cerapachys biroi.</title>
        <authorList>
            <person name="Oxley P.R."/>
            <person name="Ji L."/>
            <person name="Fetter-Pruneda I."/>
            <person name="McKenzie S.K."/>
            <person name="Li C."/>
            <person name="Hu H."/>
            <person name="Zhang G."/>
            <person name="Kronauer D.J."/>
        </authorList>
    </citation>
    <scope>NUCLEOTIDE SEQUENCE [LARGE SCALE GENOMIC DNA]</scope>
</reference>
<dbReference type="EMBL" id="KK107218">
    <property type="protein sequence ID" value="EZA55196.1"/>
    <property type="molecule type" value="Genomic_DNA"/>
</dbReference>
<name>A0A026WHR1_OOCBI</name>
<gene>
    <name evidence="2" type="ORF">X777_05266</name>
</gene>
<dbReference type="Proteomes" id="UP000053097">
    <property type="component" value="Unassembled WGS sequence"/>
</dbReference>
<evidence type="ECO:0000313" key="3">
    <source>
        <dbReference type="Proteomes" id="UP000053097"/>
    </source>
</evidence>
<feature type="region of interest" description="Disordered" evidence="1">
    <location>
        <begin position="1"/>
        <end position="36"/>
    </location>
</feature>
<feature type="compositionally biased region" description="Polar residues" evidence="1">
    <location>
        <begin position="23"/>
        <end position="36"/>
    </location>
</feature>
<proteinExistence type="predicted"/>
<accession>A0A026WHR1</accession>
<feature type="compositionally biased region" description="Basic and acidic residues" evidence="1">
    <location>
        <begin position="7"/>
        <end position="21"/>
    </location>
</feature>
<organism evidence="2 3">
    <name type="scientific">Ooceraea biroi</name>
    <name type="common">Clonal raider ant</name>
    <name type="synonym">Cerapachys biroi</name>
    <dbReference type="NCBI Taxonomy" id="2015173"/>
    <lineage>
        <taxon>Eukaryota</taxon>
        <taxon>Metazoa</taxon>
        <taxon>Ecdysozoa</taxon>
        <taxon>Arthropoda</taxon>
        <taxon>Hexapoda</taxon>
        <taxon>Insecta</taxon>
        <taxon>Pterygota</taxon>
        <taxon>Neoptera</taxon>
        <taxon>Endopterygota</taxon>
        <taxon>Hymenoptera</taxon>
        <taxon>Apocrita</taxon>
        <taxon>Aculeata</taxon>
        <taxon>Formicoidea</taxon>
        <taxon>Formicidae</taxon>
        <taxon>Dorylinae</taxon>
        <taxon>Ooceraea</taxon>
    </lineage>
</organism>